<feature type="transmembrane region" description="Helical" evidence="8">
    <location>
        <begin position="154"/>
        <end position="176"/>
    </location>
</feature>
<reference evidence="10" key="1">
    <citation type="submission" date="2023-06" db="EMBL/GenBank/DDBJ databases">
        <title>Draft genome of Marssonina rosae.</title>
        <authorList>
            <person name="Cheng Q."/>
        </authorList>
    </citation>
    <scope>NUCLEOTIDE SEQUENCE</scope>
    <source>
        <strain evidence="10">R4</strain>
    </source>
</reference>
<feature type="transmembrane region" description="Helical" evidence="8">
    <location>
        <begin position="120"/>
        <end position="142"/>
    </location>
</feature>
<dbReference type="InterPro" id="IPR036259">
    <property type="entry name" value="MFS_trans_sf"/>
</dbReference>
<dbReference type="PROSITE" id="PS50850">
    <property type="entry name" value="MFS"/>
    <property type="match status" value="1"/>
</dbReference>
<feature type="transmembrane region" description="Helical" evidence="8">
    <location>
        <begin position="374"/>
        <end position="397"/>
    </location>
</feature>
<dbReference type="GO" id="GO:0016020">
    <property type="term" value="C:membrane"/>
    <property type="evidence" value="ECO:0007669"/>
    <property type="project" value="UniProtKB-SubCell"/>
</dbReference>
<feature type="transmembrane region" description="Helical" evidence="8">
    <location>
        <begin position="316"/>
        <end position="338"/>
    </location>
</feature>
<keyword evidence="5 8" id="KW-1133">Transmembrane helix</keyword>
<feature type="transmembrane region" description="Helical" evidence="8">
    <location>
        <begin position="409"/>
        <end position="431"/>
    </location>
</feature>
<dbReference type="InterPro" id="IPR003663">
    <property type="entry name" value="Sugar/inositol_transpt"/>
</dbReference>
<feature type="transmembrane region" description="Helical" evidence="8">
    <location>
        <begin position="188"/>
        <end position="207"/>
    </location>
</feature>
<dbReference type="GO" id="GO:0005351">
    <property type="term" value="F:carbohydrate:proton symporter activity"/>
    <property type="evidence" value="ECO:0007669"/>
    <property type="project" value="TreeGrafter"/>
</dbReference>
<name>A0AAD9T0X8_9HELO</name>
<dbReference type="CDD" id="cd17356">
    <property type="entry name" value="MFS_HXT"/>
    <property type="match status" value="1"/>
</dbReference>
<feature type="transmembrane region" description="Helical" evidence="8">
    <location>
        <begin position="68"/>
        <end position="88"/>
    </location>
</feature>
<dbReference type="PANTHER" id="PTHR48022:SF6">
    <property type="entry name" value="MSTA PROTEIN-RELATED"/>
    <property type="match status" value="1"/>
</dbReference>
<dbReference type="Proteomes" id="UP001285354">
    <property type="component" value="Unassembled WGS sequence"/>
</dbReference>
<sequence length="510" mass="55626">MPIDRPALPWLTYFMCSFPAWGGVLFGYDSGYIAGVIGMNQFKKDFGRPSTLDEAYEGMLYEAWQKSLIVSILSAGTFFGACTAGYFADWIGRRATILLGCAVYTIGVALQIASDSSIGLLAAGRGVAGLGVGFISAANVMYISEVSPKQIRGLSMGCYQFAITIGLFLAACITYGTQHREDSGAYRIPISLQFVWVLILSLGMLSLPESPRFYVRKGNDKKARSCLAKLRRQSVSSLCILEEHAELVRCYMREVDAGAGAGRWLDCFTGGFTTGSNLHRTLIGAGVQIAQQLTGVNFIFYFGTTFFQTIGINQPFIISVILSTVNVVATPPALYLIDKWGRRPLLIYGGILMSVCQIIVAIVGTAVYSSAAVLITFICLYIVFFASTWGPTGWAVTGDIFPLPIRSKGIAMSTASNWLMNFIIAFITPYLVDEDKANLGPKVFFIFGGCCALCVVFAYLNVFETKGLELEDIDTMVKESKPWSSAKWIRRHRATAGIELPESLKVSSPL</sequence>
<comment type="subcellular location">
    <subcellularLocation>
        <location evidence="1">Membrane</location>
        <topology evidence="1">Multi-pass membrane protein</topology>
    </subcellularLocation>
</comment>
<comment type="similarity">
    <text evidence="2 7">Belongs to the major facilitator superfamily. Sugar transporter (TC 2.A.1.1) family.</text>
</comment>
<gene>
    <name evidence="10" type="ORF">QTJ16_003734</name>
</gene>
<dbReference type="AlphaFoldDB" id="A0AAD9T0X8"/>
<evidence type="ECO:0000256" key="7">
    <source>
        <dbReference type="RuleBase" id="RU003346"/>
    </source>
</evidence>
<evidence type="ECO:0000313" key="10">
    <source>
        <dbReference type="EMBL" id="KAK2626559.1"/>
    </source>
</evidence>
<dbReference type="EMBL" id="JAUBYV010000005">
    <property type="protein sequence ID" value="KAK2626559.1"/>
    <property type="molecule type" value="Genomic_DNA"/>
</dbReference>
<dbReference type="Gene3D" id="1.20.1250.20">
    <property type="entry name" value="MFS general substrate transporter like domains"/>
    <property type="match status" value="1"/>
</dbReference>
<dbReference type="PROSITE" id="PS00217">
    <property type="entry name" value="SUGAR_TRANSPORT_2"/>
    <property type="match status" value="1"/>
</dbReference>
<evidence type="ECO:0000256" key="8">
    <source>
        <dbReference type="SAM" id="Phobius"/>
    </source>
</evidence>
<evidence type="ECO:0000256" key="5">
    <source>
        <dbReference type="ARBA" id="ARBA00022989"/>
    </source>
</evidence>
<feature type="transmembrane region" description="Helical" evidence="8">
    <location>
        <begin position="7"/>
        <end position="28"/>
    </location>
</feature>
<dbReference type="PANTHER" id="PTHR48022">
    <property type="entry name" value="PLASTIDIC GLUCOSE TRANSPORTER 4"/>
    <property type="match status" value="1"/>
</dbReference>
<feature type="domain" description="Major facilitator superfamily (MFS) profile" evidence="9">
    <location>
        <begin position="15"/>
        <end position="466"/>
    </location>
</feature>
<keyword evidence="3 7" id="KW-0813">Transport</keyword>
<dbReference type="SUPFAM" id="SSF103473">
    <property type="entry name" value="MFS general substrate transporter"/>
    <property type="match status" value="1"/>
</dbReference>
<dbReference type="NCBIfam" id="TIGR00879">
    <property type="entry name" value="SP"/>
    <property type="match status" value="1"/>
</dbReference>
<evidence type="ECO:0000313" key="11">
    <source>
        <dbReference type="Proteomes" id="UP001285354"/>
    </source>
</evidence>
<feature type="transmembrane region" description="Helical" evidence="8">
    <location>
        <begin position="345"/>
        <end position="368"/>
    </location>
</feature>
<evidence type="ECO:0000256" key="2">
    <source>
        <dbReference type="ARBA" id="ARBA00010992"/>
    </source>
</evidence>
<dbReference type="Pfam" id="PF00083">
    <property type="entry name" value="Sugar_tr"/>
    <property type="match status" value="1"/>
</dbReference>
<organism evidence="10 11">
    <name type="scientific">Diplocarpon rosae</name>
    <dbReference type="NCBI Taxonomy" id="946125"/>
    <lineage>
        <taxon>Eukaryota</taxon>
        <taxon>Fungi</taxon>
        <taxon>Dikarya</taxon>
        <taxon>Ascomycota</taxon>
        <taxon>Pezizomycotina</taxon>
        <taxon>Leotiomycetes</taxon>
        <taxon>Helotiales</taxon>
        <taxon>Drepanopezizaceae</taxon>
        <taxon>Diplocarpon</taxon>
    </lineage>
</organism>
<accession>A0AAD9T0X8</accession>
<dbReference type="PROSITE" id="PS00216">
    <property type="entry name" value="SUGAR_TRANSPORT_1"/>
    <property type="match status" value="2"/>
</dbReference>
<keyword evidence="11" id="KW-1185">Reference proteome</keyword>
<feature type="transmembrane region" description="Helical" evidence="8">
    <location>
        <begin position="289"/>
        <end position="310"/>
    </location>
</feature>
<feature type="transmembrane region" description="Helical" evidence="8">
    <location>
        <begin position="443"/>
        <end position="463"/>
    </location>
</feature>
<comment type="caution">
    <text evidence="10">The sequence shown here is derived from an EMBL/GenBank/DDBJ whole genome shotgun (WGS) entry which is preliminary data.</text>
</comment>
<dbReference type="InterPro" id="IPR005828">
    <property type="entry name" value="MFS_sugar_transport-like"/>
</dbReference>
<evidence type="ECO:0000259" key="9">
    <source>
        <dbReference type="PROSITE" id="PS50850"/>
    </source>
</evidence>
<dbReference type="InterPro" id="IPR005829">
    <property type="entry name" value="Sugar_transporter_CS"/>
</dbReference>
<dbReference type="FunFam" id="1.20.1250.20:FF:000078">
    <property type="entry name" value="MFS maltose transporter, putative"/>
    <property type="match status" value="1"/>
</dbReference>
<feature type="transmembrane region" description="Helical" evidence="8">
    <location>
        <begin position="95"/>
        <end position="114"/>
    </location>
</feature>
<keyword evidence="6 8" id="KW-0472">Membrane</keyword>
<proteinExistence type="inferred from homology"/>
<dbReference type="InterPro" id="IPR020846">
    <property type="entry name" value="MFS_dom"/>
</dbReference>
<evidence type="ECO:0000256" key="3">
    <source>
        <dbReference type="ARBA" id="ARBA00022448"/>
    </source>
</evidence>
<dbReference type="PRINTS" id="PR00171">
    <property type="entry name" value="SUGRTRNSPORT"/>
</dbReference>
<keyword evidence="4 8" id="KW-0812">Transmembrane</keyword>
<evidence type="ECO:0000256" key="1">
    <source>
        <dbReference type="ARBA" id="ARBA00004141"/>
    </source>
</evidence>
<dbReference type="InterPro" id="IPR050360">
    <property type="entry name" value="MFS_Sugar_Transporters"/>
</dbReference>
<evidence type="ECO:0000256" key="4">
    <source>
        <dbReference type="ARBA" id="ARBA00022692"/>
    </source>
</evidence>
<evidence type="ECO:0000256" key="6">
    <source>
        <dbReference type="ARBA" id="ARBA00023136"/>
    </source>
</evidence>
<protein>
    <recommendedName>
        <fullName evidence="9">Major facilitator superfamily (MFS) profile domain-containing protein</fullName>
    </recommendedName>
</protein>